<proteinExistence type="predicted"/>
<dbReference type="AlphaFoldDB" id="A0A3P3W4J1"/>
<sequence>MQSIMSISFYDAKVATTIEEATEMHGRIVADYKNGETIHWGIADNSTNEILGTLGYYRGFKNEVGELGCVLKPAFYGKGFMSKAMKLAFDFGKNELKLKRIVAITSQDNKKAIQLLERLNFRMTRKLEDNELEFEHDFQNTPL</sequence>
<accession>A0A3P3W4J1</accession>
<feature type="domain" description="N-acetyltransferase" evidence="1">
    <location>
        <begin position="1"/>
        <end position="139"/>
    </location>
</feature>
<dbReference type="Gene3D" id="3.40.630.30">
    <property type="match status" value="1"/>
</dbReference>
<dbReference type="InterPro" id="IPR000182">
    <property type="entry name" value="GNAT_dom"/>
</dbReference>
<dbReference type="PROSITE" id="PS51186">
    <property type="entry name" value="GNAT"/>
    <property type="match status" value="1"/>
</dbReference>
<dbReference type="OrthoDB" id="9811523at2"/>
<comment type="caution">
    <text evidence="2">The sequence shown here is derived from an EMBL/GenBank/DDBJ whole genome shotgun (WGS) entry which is preliminary data.</text>
</comment>
<evidence type="ECO:0000259" key="1">
    <source>
        <dbReference type="PROSITE" id="PS51186"/>
    </source>
</evidence>
<dbReference type="InterPro" id="IPR016181">
    <property type="entry name" value="Acyl_CoA_acyltransferase"/>
</dbReference>
<dbReference type="PANTHER" id="PTHR43792">
    <property type="entry name" value="GNAT FAMILY, PUTATIVE (AFU_ORTHOLOGUE AFUA_3G00765)-RELATED-RELATED"/>
    <property type="match status" value="1"/>
</dbReference>
<organism evidence="2 3">
    <name type="scientific">Flavobacterium macacae</name>
    <dbReference type="NCBI Taxonomy" id="2488993"/>
    <lineage>
        <taxon>Bacteria</taxon>
        <taxon>Pseudomonadati</taxon>
        <taxon>Bacteroidota</taxon>
        <taxon>Flavobacteriia</taxon>
        <taxon>Flavobacteriales</taxon>
        <taxon>Flavobacteriaceae</taxon>
        <taxon>Flavobacterium</taxon>
    </lineage>
</organism>
<dbReference type="Proteomes" id="UP000271937">
    <property type="component" value="Unassembled WGS sequence"/>
</dbReference>
<dbReference type="Pfam" id="PF13302">
    <property type="entry name" value="Acetyltransf_3"/>
    <property type="match status" value="1"/>
</dbReference>
<dbReference type="InterPro" id="IPR051531">
    <property type="entry name" value="N-acetyltransferase"/>
</dbReference>
<dbReference type="EMBL" id="RQVR01000013">
    <property type="protein sequence ID" value="RRJ90011.1"/>
    <property type="molecule type" value="Genomic_DNA"/>
</dbReference>
<evidence type="ECO:0000313" key="2">
    <source>
        <dbReference type="EMBL" id="RRJ90011.1"/>
    </source>
</evidence>
<keyword evidence="3" id="KW-1185">Reference proteome</keyword>
<dbReference type="SUPFAM" id="SSF55729">
    <property type="entry name" value="Acyl-CoA N-acyltransferases (Nat)"/>
    <property type="match status" value="1"/>
</dbReference>
<protein>
    <submittedName>
        <fullName evidence="2">N-acetyltransferase</fullName>
    </submittedName>
</protein>
<keyword evidence="2" id="KW-0808">Transferase</keyword>
<gene>
    <name evidence="2" type="ORF">EG849_11855</name>
</gene>
<dbReference type="GO" id="GO:0016747">
    <property type="term" value="F:acyltransferase activity, transferring groups other than amino-acyl groups"/>
    <property type="evidence" value="ECO:0007669"/>
    <property type="project" value="InterPro"/>
</dbReference>
<reference evidence="2 3" key="1">
    <citation type="submission" date="2018-11" db="EMBL/GenBank/DDBJ databases">
        <title>Flavobacterium sp. nov., YIM 102600 draft genome.</title>
        <authorList>
            <person name="Li G."/>
            <person name="Jiang Y."/>
        </authorList>
    </citation>
    <scope>NUCLEOTIDE SEQUENCE [LARGE SCALE GENOMIC DNA]</scope>
    <source>
        <strain evidence="2 3">YIM 102600</strain>
    </source>
</reference>
<evidence type="ECO:0000313" key="3">
    <source>
        <dbReference type="Proteomes" id="UP000271937"/>
    </source>
</evidence>
<name>A0A3P3W4J1_9FLAO</name>